<dbReference type="Gene3D" id="3.30.457.10">
    <property type="entry name" value="Copper amine oxidase-like, N-terminal domain"/>
    <property type="match status" value="2"/>
</dbReference>
<dbReference type="PROSITE" id="PS51450">
    <property type="entry name" value="LRR"/>
    <property type="match status" value="6"/>
</dbReference>
<evidence type="ECO:0000313" key="4">
    <source>
        <dbReference type="EMBL" id="PYY27941.1"/>
    </source>
</evidence>
<dbReference type="InterPro" id="IPR001611">
    <property type="entry name" value="Leu-rich_rpt"/>
</dbReference>
<feature type="domain" description="Copper amine oxidase-like N-terminal" evidence="3">
    <location>
        <begin position="298"/>
        <end position="403"/>
    </location>
</feature>
<accession>A0A2W0CWA3</accession>
<reference evidence="4 5" key="1">
    <citation type="submission" date="2018-01" db="EMBL/GenBank/DDBJ databases">
        <title>Genome sequence of the PGP bacterium Paenibacillus illinoisensis E3.</title>
        <authorList>
            <person name="Rolli E."/>
            <person name="Marasco R."/>
            <person name="Bessem C."/>
            <person name="Michoud G."/>
            <person name="Gaiarsa S."/>
            <person name="Borin S."/>
            <person name="Daffonchio D."/>
        </authorList>
    </citation>
    <scope>NUCLEOTIDE SEQUENCE [LARGE SCALE GENOMIC DNA]</scope>
    <source>
        <strain evidence="4 5">E3</strain>
    </source>
</reference>
<dbReference type="InterPro" id="IPR025875">
    <property type="entry name" value="Leu-rich_rpt_4"/>
</dbReference>
<sequence>MKKYLAGLIIIFVLGLGLPGQAYMEASNQQPLAFEDLNLEQALKSLLNKNDDESLTKEDLESLTDVPLAGKGIKSLQGLEYAVNMTRLSLSRNQIADISPLSDAVNLTTLDLSDTQIEDIKPLGKLTKLTDLSLASNQINDLSPLAGLVNLNTLSISSNKITDLKPLAGLVNLWRLDAANNNIKDLAPLSKLTNLLSLDLSSNQIYDLEPLRNLQMLAYLYLKNNRVWDLEPLQQRGFLPYYDTGAFIEPLALQNNYLDLTKGSKTTKLFVKMAGNELPGGQRKTQRLVIGSTTAYVGDSAYRITAAPFIQTGRTYVPIRFISEKLGATVNWNQSSKEVTIQKDGKTIRWVVGNRQVKVNQQTVMQDAPLLLKNGSAFVPVRFVAEQLNTSVEYMGSKHMVVIFKN</sequence>
<dbReference type="PANTHER" id="PTHR46652:SF3">
    <property type="entry name" value="LEUCINE-RICH REPEAT-CONTAINING PROTEIN 9"/>
    <property type="match status" value="1"/>
</dbReference>
<keyword evidence="2" id="KW-0677">Repeat</keyword>
<dbReference type="OrthoDB" id="2680104at2"/>
<dbReference type="SUPFAM" id="SSF55383">
    <property type="entry name" value="Copper amine oxidase, domain N"/>
    <property type="match status" value="1"/>
</dbReference>
<proteinExistence type="predicted"/>
<organism evidence="4 5">
    <name type="scientific">Paenibacillus illinoisensis</name>
    <dbReference type="NCBI Taxonomy" id="59845"/>
    <lineage>
        <taxon>Bacteria</taxon>
        <taxon>Bacillati</taxon>
        <taxon>Bacillota</taxon>
        <taxon>Bacilli</taxon>
        <taxon>Bacillales</taxon>
        <taxon>Paenibacillaceae</taxon>
        <taxon>Paenibacillus</taxon>
    </lineage>
</organism>
<dbReference type="InterPro" id="IPR032675">
    <property type="entry name" value="LRR_dom_sf"/>
</dbReference>
<dbReference type="SMART" id="SM00369">
    <property type="entry name" value="LRR_TYP"/>
    <property type="match status" value="4"/>
</dbReference>
<dbReference type="InterPro" id="IPR036582">
    <property type="entry name" value="Mao_N_sf"/>
</dbReference>
<keyword evidence="1" id="KW-0433">Leucine-rich repeat</keyword>
<evidence type="ECO:0000256" key="2">
    <source>
        <dbReference type="ARBA" id="ARBA00022737"/>
    </source>
</evidence>
<dbReference type="EMBL" id="PRLG01000021">
    <property type="protein sequence ID" value="PYY27941.1"/>
    <property type="molecule type" value="Genomic_DNA"/>
</dbReference>
<dbReference type="Pfam" id="PF12799">
    <property type="entry name" value="LRR_4"/>
    <property type="match status" value="2"/>
</dbReference>
<evidence type="ECO:0000313" key="5">
    <source>
        <dbReference type="Proteomes" id="UP000247459"/>
    </source>
</evidence>
<evidence type="ECO:0000259" key="3">
    <source>
        <dbReference type="Pfam" id="PF07833"/>
    </source>
</evidence>
<dbReference type="AlphaFoldDB" id="A0A2W0CWA3"/>
<dbReference type="InterPro" id="IPR012854">
    <property type="entry name" value="Cu_amine_oxidase-like_N"/>
</dbReference>
<dbReference type="Gene3D" id="3.80.10.10">
    <property type="entry name" value="Ribonuclease Inhibitor"/>
    <property type="match status" value="1"/>
</dbReference>
<dbReference type="InterPro" id="IPR003591">
    <property type="entry name" value="Leu-rich_rpt_typical-subtyp"/>
</dbReference>
<dbReference type="PANTHER" id="PTHR46652">
    <property type="entry name" value="LEUCINE-RICH REPEAT AND IQ DOMAIN-CONTAINING PROTEIN 1-RELATED"/>
    <property type="match status" value="1"/>
</dbReference>
<protein>
    <submittedName>
        <fullName evidence="4">Copper amine oxidase domain-containing protein</fullName>
    </submittedName>
</protein>
<dbReference type="SMART" id="SM00365">
    <property type="entry name" value="LRR_SD22"/>
    <property type="match status" value="7"/>
</dbReference>
<dbReference type="InterPro" id="IPR050836">
    <property type="entry name" value="SDS22/Internalin_LRR"/>
</dbReference>
<gene>
    <name evidence="4" type="ORF">PIL02S_04614</name>
</gene>
<dbReference type="Pfam" id="PF07833">
    <property type="entry name" value="Cu_amine_oxidN1"/>
    <property type="match status" value="1"/>
</dbReference>
<dbReference type="Proteomes" id="UP000247459">
    <property type="component" value="Unassembled WGS sequence"/>
</dbReference>
<dbReference type="SUPFAM" id="SSF52058">
    <property type="entry name" value="L domain-like"/>
    <property type="match status" value="1"/>
</dbReference>
<name>A0A2W0CWA3_9BACL</name>
<evidence type="ECO:0000256" key="1">
    <source>
        <dbReference type="ARBA" id="ARBA00022614"/>
    </source>
</evidence>
<comment type="caution">
    <text evidence="4">The sequence shown here is derived from an EMBL/GenBank/DDBJ whole genome shotgun (WGS) entry which is preliminary data.</text>
</comment>